<organism evidence="1 2">
    <name type="scientific">Trichonephila inaurata madagascariensis</name>
    <dbReference type="NCBI Taxonomy" id="2747483"/>
    <lineage>
        <taxon>Eukaryota</taxon>
        <taxon>Metazoa</taxon>
        <taxon>Ecdysozoa</taxon>
        <taxon>Arthropoda</taxon>
        <taxon>Chelicerata</taxon>
        <taxon>Arachnida</taxon>
        <taxon>Araneae</taxon>
        <taxon>Araneomorphae</taxon>
        <taxon>Entelegynae</taxon>
        <taxon>Araneoidea</taxon>
        <taxon>Nephilidae</taxon>
        <taxon>Trichonephila</taxon>
        <taxon>Trichonephila inaurata</taxon>
    </lineage>
</organism>
<sequence length="74" mass="8905">NGSRTSGYDEMTTMLVPHSPKNFHFTPPQKVKRKLRCSAYPFTPYRHRNSWKQAHIWHSDIVHPRREDLIQFSR</sequence>
<reference evidence="1" key="1">
    <citation type="submission" date="2020-08" db="EMBL/GenBank/DDBJ databases">
        <title>Multicomponent nature underlies the extraordinary mechanical properties of spider dragline silk.</title>
        <authorList>
            <person name="Kono N."/>
            <person name="Nakamura H."/>
            <person name="Mori M."/>
            <person name="Yoshida Y."/>
            <person name="Ohtoshi R."/>
            <person name="Malay A.D."/>
            <person name="Moran D.A.P."/>
            <person name="Tomita M."/>
            <person name="Numata K."/>
            <person name="Arakawa K."/>
        </authorList>
    </citation>
    <scope>NUCLEOTIDE SEQUENCE</scope>
</reference>
<evidence type="ECO:0000313" key="1">
    <source>
        <dbReference type="EMBL" id="GFY43603.1"/>
    </source>
</evidence>
<dbReference type="Proteomes" id="UP000886998">
    <property type="component" value="Unassembled WGS sequence"/>
</dbReference>
<dbReference type="AlphaFoldDB" id="A0A8X6WYC3"/>
<feature type="non-terminal residue" evidence="1">
    <location>
        <position position="1"/>
    </location>
</feature>
<dbReference type="EMBL" id="BMAV01003776">
    <property type="protein sequence ID" value="GFY43603.1"/>
    <property type="molecule type" value="Genomic_DNA"/>
</dbReference>
<comment type="caution">
    <text evidence="1">The sequence shown here is derived from an EMBL/GenBank/DDBJ whole genome shotgun (WGS) entry which is preliminary data.</text>
</comment>
<protein>
    <submittedName>
        <fullName evidence="1">Uncharacterized protein</fullName>
    </submittedName>
</protein>
<name>A0A8X6WYC3_9ARAC</name>
<evidence type="ECO:0000313" key="2">
    <source>
        <dbReference type="Proteomes" id="UP000886998"/>
    </source>
</evidence>
<accession>A0A8X6WYC3</accession>
<keyword evidence="2" id="KW-1185">Reference proteome</keyword>
<gene>
    <name evidence="1" type="ORF">TNIN_204151</name>
</gene>
<proteinExistence type="predicted"/>